<feature type="region of interest" description="Disordered" evidence="1">
    <location>
        <begin position="56"/>
        <end position="101"/>
    </location>
</feature>
<proteinExistence type="predicted"/>
<keyword evidence="2" id="KW-0732">Signal</keyword>
<evidence type="ECO:0000313" key="4">
    <source>
        <dbReference type="Proteomes" id="UP000176998"/>
    </source>
</evidence>
<gene>
    <name evidence="3" type="ORF">CORC01_01234</name>
</gene>
<evidence type="ECO:0000256" key="2">
    <source>
        <dbReference type="SAM" id="SignalP"/>
    </source>
</evidence>
<protein>
    <submittedName>
        <fullName evidence="3">Uncharacterized protein</fullName>
    </submittedName>
</protein>
<comment type="caution">
    <text evidence="3">The sequence shown here is derived from an EMBL/GenBank/DDBJ whole genome shotgun (WGS) entry which is preliminary data.</text>
</comment>
<reference evidence="3 4" key="1">
    <citation type="submission" date="2016-09" db="EMBL/GenBank/DDBJ databases">
        <authorList>
            <person name="Capua I."/>
            <person name="De Benedictis P."/>
            <person name="Joannis T."/>
            <person name="Lombin L.H."/>
            <person name="Cattoli G."/>
        </authorList>
    </citation>
    <scope>NUCLEOTIDE SEQUENCE [LARGE SCALE GENOMIC DNA]</scope>
    <source>
        <strain evidence="3 4">IMI 309357</strain>
    </source>
</reference>
<dbReference type="AlphaFoldDB" id="A0A1G4BQA6"/>
<organism evidence="3 4">
    <name type="scientific">Colletotrichum orchidophilum</name>
    <dbReference type="NCBI Taxonomy" id="1209926"/>
    <lineage>
        <taxon>Eukaryota</taxon>
        <taxon>Fungi</taxon>
        <taxon>Dikarya</taxon>
        <taxon>Ascomycota</taxon>
        <taxon>Pezizomycotina</taxon>
        <taxon>Sordariomycetes</taxon>
        <taxon>Hypocreomycetidae</taxon>
        <taxon>Glomerellales</taxon>
        <taxon>Glomerellaceae</taxon>
        <taxon>Colletotrichum</taxon>
    </lineage>
</organism>
<feature type="chain" id="PRO_5009603185" evidence="2">
    <location>
        <begin position="21"/>
        <end position="101"/>
    </location>
</feature>
<name>A0A1G4BQA6_9PEZI</name>
<accession>A0A1G4BQA6</accession>
<dbReference type="EMBL" id="MJBS01000006">
    <property type="protein sequence ID" value="OHF03515.1"/>
    <property type="molecule type" value="Genomic_DNA"/>
</dbReference>
<dbReference type="GeneID" id="34554400"/>
<evidence type="ECO:0000313" key="3">
    <source>
        <dbReference type="EMBL" id="OHF03515.1"/>
    </source>
</evidence>
<dbReference type="Proteomes" id="UP000176998">
    <property type="component" value="Unassembled WGS sequence"/>
</dbReference>
<dbReference type="RefSeq" id="XP_022480651.1">
    <property type="nucleotide sequence ID" value="XM_022612890.1"/>
</dbReference>
<keyword evidence="4" id="KW-1185">Reference proteome</keyword>
<evidence type="ECO:0000256" key="1">
    <source>
        <dbReference type="SAM" id="MobiDB-lite"/>
    </source>
</evidence>
<sequence length="101" mass="11440">MRPWPWALLVVILAALSAEGINSCSLPSLSVMVSIRVLRQKTHTIFSHFPSLATPGKKPYPAEERMRSLSRRRGPRRGLFSPRKMAKYRSRLTPPDHNAGF</sequence>
<feature type="signal peptide" evidence="2">
    <location>
        <begin position="1"/>
        <end position="20"/>
    </location>
</feature>